<evidence type="ECO:0000313" key="4">
    <source>
        <dbReference type="EMBL" id="CAD7202691.1"/>
    </source>
</evidence>
<dbReference type="InterPro" id="IPR013083">
    <property type="entry name" value="Znf_RING/FYVE/PHD"/>
</dbReference>
<dbReference type="Gene3D" id="1.20.900.10">
    <property type="entry name" value="Dbl homology (DH) domain"/>
    <property type="match status" value="1"/>
</dbReference>
<accession>A0A7R8VU09</accession>
<dbReference type="Pfam" id="PF00169">
    <property type="entry name" value="PH"/>
    <property type="match status" value="1"/>
</dbReference>
<dbReference type="PROSITE" id="PS50010">
    <property type="entry name" value="DH_2"/>
    <property type="match status" value="1"/>
</dbReference>
<dbReference type="GO" id="GO:0005737">
    <property type="term" value="C:cytoplasm"/>
    <property type="evidence" value="ECO:0007669"/>
    <property type="project" value="TreeGrafter"/>
</dbReference>
<dbReference type="PROSITE" id="PS50003">
    <property type="entry name" value="PH_DOMAIN"/>
    <property type="match status" value="1"/>
</dbReference>
<dbReference type="SMART" id="SM00325">
    <property type="entry name" value="RhoGEF"/>
    <property type="match status" value="1"/>
</dbReference>
<feature type="region of interest" description="Disordered" evidence="1">
    <location>
        <begin position="323"/>
        <end position="357"/>
    </location>
</feature>
<reference evidence="4" key="1">
    <citation type="submission" date="2020-11" db="EMBL/GenBank/DDBJ databases">
        <authorList>
            <person name="Tran Van P."/>
        </authorList>
    </citation>
    <scope>NUCLEOTIDE SEQUENCE</scope>
</reference>
<dbReference type="PANTHER" id="PTHR12673:SF267">
    <property type="entry name" value="PROTEIN CBG10230"/>
    <property type="match status" value="1"/>
</dbReference>
<dbReference type="InterPro" id="IPR035899">
    <property type="entry name" value="DBL_dom_sf"/>
</dbReference>
<dbReference type="CDD" id="cd00160">
    <property type="entry name" value="RhoGEF"/>
    <property type="match status" value="1"/>
</dbReference>
<dbReference type="InterPro" id="IPR051092">
    <property type="entry name" value="FYVE_RhoGEF_PH"/>
</dbReference>
<gene>
    <name evidence="4" type="ORF">TDIB3V08_LOCUS8871</name>
</gene>
<dbReference type="InterPro" id="IPR000219">
    <property type="entry name" value="DH_dom"/>
</dbReference>
<dbReference type="InterPro" id="IPR011993">
    <property type="entry name" value="PH-like_dom_sf"/>
</dbReference>
<feature type="domain" description="DH" evidence="3">
    <location>
        <begin position="980"/>
        <end position="1169"/>
    </location>
</feature>
<dbReference type="InterPro" id="IPR011011">
    <property type="entry name" value="Znf_FYVE_PHD"/>
</dbReference>
<dbReference type="GO" id="GO:0005085">
    <property type="term" value="F:guanyl-nucleotide exchange factor activity"/>
    <property type="evidence" value="ECO:0007669"/>
    <property type="project" value="InterPro"/>
</dbReference>
<dbReference type="SUPFAM" id="SSF57903">
    <property type="entry name" value="FYVE/PHD zinc finger"/>
    <property type="match status" value="1"/>
</dbReference>
<organism evidence="4">
    <name type="scientific">Timema douglasi</name>
    <name type="common">Walking stick</name>
    <dbReference type="NCBI Taxonomy" id="61478"/>
    <lineage>
        <taxon>Eukaryota</taxon>
        <taxon>Metazoa</taxon>
        <taxon>Ecdysozoa</taxon>
        <taxon>Arthropoda</taxon>
        <taxon>Hexapoda</taxon>
        <taxon>Insecta</taxon>
        <taxon>Pterygota</taxon>
        <taxon>Neoptera</taxon>
        <taxon>Polyneoptera</taxon>
        <taxon>Phasmatodea</taxon>
        <taxon>Timematodea</taxon>
        <taxon>Timematoidea</taxon>
        <taxon>Timematidae</taxon>
        <taxon>Timema</taxon>
    </lineage>
</organism>
<proteinExistence type="predicted"/>
<dbReference type="Gene3D" id="3.30.40.10">
    <property type="entry name" value="Zinc/RING finger domain, C3HC4 (zinc finger)"/>
    <property type="match status" value="1"/>
</dbReference>
<dbReference type="SUPFAM" id="SSF48065">
    <property type="entry name" value="DBL homology domain (DH-domain)"/>
    <property type="match status" value="1"/>
</dbReference>
<dbReference type="Pfam" id="PF00621">
    <property type="entry name" value="RhoGEF"/>
    <property type="match status" value="1"/>
</dbReference>
<name>A0A7R8VU09_TIMDO</name>
<dbReference type="SUPFAM" id="SSF50729">
    <property type="entry name" value="PH domain-like"/>
    <property type="match status" value="2"/>
</dbReference>
<protein>
    <submittedName>
        <fullName evidence="4">Uncharacterized protein</fullName>
    </submittedName>
</protein>
<dbReference type="EMBL" id="OA569694">
    <property type="protein sequence ID" value="CAD7202691.1"/>
    <property type="molecule type" value="Genomic_DNA"/>
</dbReference>
<evidence type="ECO:0000256" key="1">
    <source>
        <dbReference type="SAM" id="MobiDB-lite"/>
    </source>
</evidence>
<feature type="region of interest" description="Disordered" evidence="1">
    <location>
        <begin position="944"/>
        <end position="964"/>
    </location>
</feature>
<feature type="compositionally biased region" description="Polar residues" evidence="1">
    <location>
        <begin position="257"/>
        <end position="267"/>
    </location>
</feature>
<dbReference type="InterPro" id="IPR001849">
    <property type="entry name" value="PH_domain"/>
</dbReference>
<feature type="domain" description="PH" evidence="2">
    <location>
        <begin position="1430"/>
        <end position="1532"/>
    </location>
</feature>
<feature type="region of interest" description="Disordered" evidence="1">
    <location>
        <begin position="240"/>
        <end position="271"/>
    </location>
</feature>
<feature type="compositionally biased region" description="Polar residues" evidence="1">
    <location>
        <begin position="343"/>
        <end position="357"/>
    </location>
</feature>
<dbReference type="PANTHER" id="PTHR12673">
    <property type="entry name" value="FACIOGENITAL DYSPLASIA PROTEIN"/>
    <property type="match status" value="1"/>
</dbReference>
<evidence type="ECO:0000259" key="2">
    <source>
        <dbReference type="PROSITE" id="PS50003"/>
    </source>
</evidence>
<dbReference type="Gene3D" id="2.30.29.30">
    <property type="entry name" value="Pleckstrin-homology domain (PH domain)/Phosphotyrosine-binding domain (PTB)"/>
    <property type="match status" value="2"/>
</dbReference>
<sequence>MAAISGKPKPVLPPKPPRKLENVICDNCSNKERCPSHGFCHERSLTYLKKDPSDEAHCEETSSLRVITLRATEEETKFISNIEISPHSHESSVKVTTEINKNVYKSENTKLITKKSSHKPPLLPKPPTIFPYVSRTKSILSPTKITSITKPITKCTETSPNTCSKLIIGNHSENAKQHTDTASKNLTLAYRRNVLCHPLSLQAPVAKLEEFDIIYDSHNLLSPTRPPRIVKKLLNQSMLTTHSDNTPPELPAKKNLPSHNSYQSSPKECSPTIRGGTTWSYWQMHKGKSASLGRAEGQTLRFGNSDRNKFECTEQDFIGESIFSSSSIKPVPPPRRRKKLSSDDTPTMNPSSPVSPLFINSDQSSNYAPIYATVNYLMKKNRRSASFSGDVSSSTIGDNIGNLEIKQIKPYWDVTGMKTDITKSQESNSISIEEDICNHSSDDSRSINSSHYCEEKSSTCLLTETCIDNSKCDEISDSCNQYDNSVISSRVKIGSPLCEANVDISCGTTDTPIDLVPSFFISKDNTCGDSARKDLKNKNHNLESVSDLNSHSCSLTSYKVLPALQSTLTTDSALKEKVKLFCEHNNEMLCDICLCYSSVNYNTSLTEIKYSSSVNSSATESLITQQPDRKSLVSSNCVNTTKDITTSICERESGSIESQHISNAEENFSKSFHINSEISDHCKPSSEDYGSELSFKSNSLLPLLKDVSQNDESLECSSSTNTDVICATNTSLVINDPIVIVNASNVLATKKNVTRTFSLPLGTKVNMKESKKGIFRRQSWSNLKSSHSSSSDGGINSLSIKNRKTRTQSFWCDEGELSSGALADVDSSDNAIKPYFFEENIDGSEVSQNPKQGRIASWFNTLSKGNKNKDKRDSLSRFYYDQKVVSHENIDNGGEKSLDILATNLKLNSPEEDVNLPVYNIHDVNRPASGLSDTLDFDQKSDVPLSEDSFDIGPQSDSENDDYGYTDAKDVLIEQKRDKKAFYIAHELMTSERIFIDVLKLLNIDFKNFVKQAAVEQKILVIPDEDLDKILNSLPQLQSLNEDFLHELEDRISNWSSNKKMADVIVRIGPFLKLYTSYIQNFETQCSYLDECCIKYPKFAKVLKGFEATPRCQKLSLKHYMLKPIQRIPQYRLLLDDYLRNLLCESPDYEDTKTALKIVCDVADHANRSLKLGLSLTDDDIWKELEQDELDNVDDFGEDNSDDDPDFVEIQDPSDTEASEWESDFEVIKPGRVVIREGELFKLSRKVMQPRYFILLNDCLLYTSYYGGSMPSSGLKLNYVLSLTGMKVFIPKAEDYQNEFSIISTTRSFMLSARHLYGYKIIVSPDANRAPKNSLSRFEDIIVEHVVCGSCSDNRAPLEYKNYESARVCSDCYDTLLKEFEESEMIKGSGKQANELYRIRARFKKSEVDTGKKVKYVPQRLLEVTANDTGSQLNGWLQKRTRRSWKRYWFVLKEQVLYAYKASEDVVALESIPVLGYKVVTMNKKRFELYEGVDAKLIFQLEHKGQSPLVFHADNEHMAARPNIVTLSTTKRCSRYVSARNELE</sequence>
<evidence type="ECO:0000259" key="3">
    <source>
        <dbReference type="PROSITE" id="PS50010"/>
    </source>
</evidence>
<dbReference type="SMART" id="SM00233">
    <property type="entry name" value="PH"/>
    <property type="match status" value="2"/>
</dbReference>